<dbReference type="InterPro" id="IPR051606">
    <property type="entry name" value="Polyketide_Oxido-like"/>
</dbReference>
<dbReference type="KEGG" id="cku:UL82_06215"/>
<reference evidence="3 5" key="2">
    <citation type="submission" date="2018-12" db="EMBL/GenBank/DDBJ databases">
        <authorList>
            <consortium name="Pathogen Informatics"/>
        </authorList>
    </citation>
    <scope>NUCLEOTIDE SEQUENCE [LARGE SCALE GENOMIC DNA]</scope>
    <source>
        <strain evidence="3 5">NCTC949</strain>
    </source>
</reference>
<evidence type="ECO:0000259" key="1">
    <source>
        <dbReference type="Pfam" id="PF13460"/>
    </source>
</evidence>
<accession>A0A0F6TDM9</accession>
<dbReference type="RefSeq" id="WP_046439682.1">
    <property type="nucleotide sequence ID" value="NZ_CP011312.1"/>
</dbReference>
<evidence type="ECO:0000313" key="2">
    <source>
        <dbReference type="EMBL" id="AKE41409.1"/>
    </source>
</evidence>
<reference evidence="2 4" key="1">
    <citation type="journal article" date="2015" name="Genome Announc.">
        <title>Complete Genome Sequence of Corynebacterium kutscheri DSM 20755, a Corynebacterial Type Strain with Remarkably Low G+C Content of Chromosomal DNA.</title>
        <authorList>
            <person name="Ruckert C."/>
            <person name="Albersmeier A."/>
            <person name="Winkler A."/>
            <person name="Tauch A."/>
        </authorList>
    </citation>
    <scope>NUCLEOTIDE SEQUENCE [LARGE SCALE GENOMIC DNA]</scope>
    <source>
        <strain evidence="2 4">DSM 20755</strain>
    </source>
</reference>
<dbReference type="PANTHER" id="PTHR43355:SF2">
    <property type="entry name" value="FLAVIN REDUCTASE (NADPH)"/>
    <property type="match status" value="1"/>
</dbReference>
<keyword evidence="4" id="KW-1185">Reference proteome</keyword>
<protein>
    <submittedName>
        <fullName evidence="2 3">NADH-flavin reductase</fullName>
    </submittedName>
</protein>
<dbReference type="InterPro" id="IPR036291">
    <property type="entry name" value="NAD(P)-bd_dom_sf"/>
</dbReference>
<feature type="domain" description="NAD(P)-binding" evidence="1">
    <location>
        <begin position="7"/>
        <end position="183"/>
    </location>
</feature>
<dbReference type="STRING" id="35755.UL82_06215"/>
<dbReference type="SUPFAM" id="SSF51735">
    <property type="entry name" value="NAD(P)-binding Rossmann-fold domains"/>
    <property type="match status" value="1"/>
</dbReference>
<sequence>MKIAIIGATGLVGQPLTQEANDREHKVSTYTRSGSLSGSHPIQLQDTQAITEIINNHDATVITVASRDDYNGAINAHKALIDAKPTGRLIVVGGAGSLNTESGLLFENPNFPAEYLPEAQAFYAIYQAYLAATDLNWTMVAPSPLIAPGVRTGQYRTELDTIAGDFVSSQDFAVAIVDEIENPAFSGKRFTVASTTDNARG</sequence>
<organism evidence="2 4">
    <name type="scientific">Corynebacterium kutscheri</name>
    <dbReference type="NCBI Taxonomy" id="35755"/>
    <lineage>
        <taxon>Bacteria</taxon>
        <taxon>Bacillati</taxon>
        <taxon>Actinomycetota</taxon>
        <taxon>Actinomycetes</taxon>
        <taxon>Mycobacteriales</taxon>
        <taxon>Corynebacteriaceae</taxon>
        <taxon>Corynebacterium</taxon>
    </lineage>
</organism>
<dbReference type="Gene3D" id="3.40.50.720">
    <property type="entry name" value="NAD(P)-binding Rossmann-like Domain"/>
    <property type="match status" value="1"/>
</dbReference>
<dbReference type="InterPro" id="IPR016040">
    <property type="entry name" value="NAD(P)-bd_dom"/>
</dbReference>
<dbReference type="EMBL" id="LR134377">
    <property type="protein sequence ID" value="VEH08686.1"/>
    <property type="molecule type" value="Genomic_DNA"/>
</dbReference>
<dbReference type="Pfam" id="PF13460">
    <property type="entry name" value="NAD_binding_10"/>
    <property type="match status" value="1"/>
</dbReference>
<proteinExistence type="predicted"/>
<dbReference type="Proteomes" id="UP000033457">
    <property type="component" value="Chromosome"/>
</dbReference>
<name>A0A0F6TDM9_9CORY</name>
<dbReference type="HOGENOM" id="CLU_025711_3_1_11"/>
<dbReference type="EMBL" id="CP011312">
    <property type="protein sequence ID" value="AKE41409.1"/>
    <property type="molecule type" value="Genomic_DNA"/>
</dbReference>
<evidence type="ECO:0000313" key="3">
    <source>
        <dbReference type="EMBL" id="VEH08686.1"/>
    </source>
</evidence>
<dbReference type="AlphaFoldDB" id="A0A0F6TDM9"/>
<dbReference type="PANTHER" id="PTHR43355">
    <property type="entry name" value="FLAVIN REDUCTASE (NADPH)"/>
    <property type="match status" value="1"/>
</dbReference>
<dbReference type="Proteomes" id="UP000271380">
    <property type="component" value="Chromosome"/>
</dbReference>
<evidence type="ECO:0000313" key="4">
    <source>
        <dbReference type="Proteomes" id="UP000033457"/>
    </source>
</evidence>
<dbReference type="GO" id="GO:0016646">
    <property type="term" value="F:oxidoreductase activity, acting on the CH-NH group of donors, NAD or NADP as acceptor"/>
    <property type="evidence" value="ECO:0007669"/>
    <property type="project" value="TreeGrafter"/>
</dbReference>
<gene>
    <name evidence="3" type="ORF">NCTC949_01808</name>
    <name evidence="2" type="ORF">UL82_06215</name>
</gene>
<dbReference type="OrthoDB" id="3191258at2"/>
<evidence type="ECO:0000313" key="5">
    <source>
        <dbReference type="Proteomes" id="UP000271380"/>
    </source>
</evidence>